<dbReference type="Proteomes" id="UP000266091">
    <property type="component" value="Unassembled WGS sequence"/>
</dbReference>
<reference evidence="1 2" key="1">
    <citation type="journal article" date="2018" name="Int. J. Syst. Evol. Microbiol.">
        <title>Mesosutterella multiformis gen. nov., sp. nov., a member of the family Sutterellaceae and Sutterella megalosphaeroides sp. nov., isolated from human faeces.</title>
        <authorList>
            <person name="Sakamoto M."/>
            <person name="Ikeyama N."/>
            <person name="Kunihiro T."/>
            <person name="Iino T."/>
            <person name="Yuki M."/>
            <person name="Ohkuma M."/>
        </authorList>
    </citation>
    <scope>NUCLEOTIDE SEQUENCE [LARGE SCALE GENOMIC DNA]</scope>
    <source>
        <strain evidence="1 2">4NBBH2</strain>
    </source>
</reference>
<keyword evidence="2" id="KW-1185">Reference proteome</keyword>
<name>A0A388SHM4_9BURK</name>
<evidence type="ECO:0000313" key="2">
    <source>
        <dbReference type="Proteomes" id="UP000266091"/>
    </source>
</evidence>
<proteinExistence type="predicted"/>
<evidence type="ECO:0000313" key="1">
    <source>
        <dbReference type="EMBL" id="GBO94921.1"/>
    </source>
</evidence>
<organism evidence="1 2">
    <name type="scientific">Mesosutterella multiformis</name>
    <dbReference type="NCBI Taxonomy" id="2259133"/>
    <lineage>
        <taxon>Bacteria</taxon>
        <taxon>Pseudomonadati</taxon>
        <taxon>Pseudomonadota</taxon>
        <taxon>Betaproteobacteria</taxon>
        <taxon>Burkholderiales</taxon>
        <taxon>Sutterellaceae</taxon>
        <taxon>Mesosutterella</taxon>
    </lineage>
</organism>
<sequence>MVNMFKNFASEPYRYADKVTYHRLVSQGMTCISQNDIDGLRQVVGQLFRIYAWDDGGEENIASMANILRG</sequence>
<dbReference type="AlphaFoldDB" id="A0A388SHM4"/>
<protein>
    <submittedName>
        <fullName evidence="1">Uncharacterized protein</fullName>
    </submittedName>
</protein>
<gene>
    <name evidence="1" type="ORF">MESMUL_22750</name>
</gene>
<dbReference type="EMBL" id="BGZJ01000002">
    <property type="protein sequence ID" value="GBO94921.1"/>
    <property type="molecule type" value="Genomic_DNA"/>
</dbReference>
<comment type="caution">
    <text evidence="1">The sequence shown here is derived from an EMBL/GenBank/DDBJ whole genome shotgun (WGS) entry which is preliminary data.</text>
</comment>
<accession>A0A388SHM4</accession>